<comment type="caution">
    <text evidence="1">The sequence shown here is derived from an EMBL/GenBank/DDBJ whole genome shotgun (WGS) entry which is preliminary data.</text>
</comment>
<dbReference type="Proteomes" id="UP000011770">
    <property type="component" value="Unassembled WGS sequence"/>
</dbReference>
<reference evidence="1 2" key="1">
    <citation type="submission" date="2013-01" db="EMBL/GenBank/DDBJ databases">
        <authorList>
            <person name="Harkins D.M."/>
            <person name="Durkin A.S."/>
            <person name="Brinkac L.M."/>
            <person name="Haft D.H."/>
            <person name="Selengut J.D."/>
            <person name="Sanka R."/>
            <person name="DePew J."/>
            <person name="Purushe J."/>
            <person name="Tulsiani S.M."/>
            <person name="Graham G.C."/>
            <person name="Burns M.-A."/>
            <person name="Dohnt M.F."/>
            <person name="Smythe L.D."/>
            <person name="McKay D.B."/>
            <person name="Craig S.B."/>
            <person name="Vinetz J.M."/>
            <person name="Sutton G.G."/>
            <person name="Nierman W.C."/>
            <person name="Fouts D.E."/>
        </authorList>
    </citation>
    <scope>NUCLEOTIDE SEQUENCE [LARGE SCALE GENOMIC DNA]</scope>
    <source>
        <strain evidence="1 2">LT2116</strain>
    </source>
</reference>
<gene>
    <name evidence="1" type="ORF">LEP1GSC188_1660</name>
</gene>
<evidence type="ECO:0000313" key="2">
    <source>
        <dbReference type="Proteomes" id="UP000011770"/>
    </source>
</evidence>
<accession>M3GS89</accession>
<dbReference type="AlphaFoldDB" id="M3GS89"/>
<name>M3GS89_9LEPT</name>
<protein>
    <submittedName>
        <fullName evidence="1">Uncharacterized protein</fullName>
    </submittedName>
</protein>
<evidence type="ECO:0000313" key="1">
    <source>
        <dbReference type="EMBL" id="EMF79786.1"/>
    </source>
</evidence>
<dbReference type="EMBL" id="AHOR02000076">
    <property type="protein sequence ID" value="EMF79786.1"/>
    <property type="molecule type" value="Genomic_DNA"/>
</dbReference>
<proteinExistence type="predicted"/>
<sequence length="41" mass="4928">MVLELSFFVVLKVNPYPKPYSFPYPKLNFYQLTLKPFCLKN</sequence>
<organism evidence="1 2">
    <name type="scientific">Leptospira weilii serovar Topaz str. LT2116</name>
    <dbReference type="NCBI Taxonomy" id="1088540"/>
    <lineage>
        <taxon>Bacteria</taxon>
        <taxon>Pseudomonadati</taxon>
        <taxon>Spirochaetota</taxon>
        <taxon>Spirochaetia</taxon>
        <taxon>Leptospirales</taxon>
        <taxon>Leptospiraceae</taxon>
        <taxon>Leptospira</taxon>
    </lineage>
</organism>